<feature type="transmembrane region" description="Helical" evidence="13">
    <location>
        <begin position="276"/>
        <end position="295"/>
    </location>
</feature>
<evidence type="ECO:0000256" key="3">
    <source>
        <dbReference type="ARBA" id="ARBA00022538"/>
    </source>
</evidence>
<dbReference type="FunFam" id="3.40.50.720:FF:000011">
    <property type="entry name" value="Potassium channel subfamily T member 1"/>
    <property type="match status" value="1"/>
</dbReference>
<feature type="transmembrane region" description="Helical" evidence="13">
    <location>
        <begin position="151"/>
        <end position="173"/>
    </location>
</feature>
<dbReference type="GO" id="GO:0005886">
    <property type="term" value="C:plasma membrane"/>
    <property type="evidence" value="ECO:0007669"/>
    <property type="project" value="TreeGrafter"/>
</dbReference>
<dbReference type="EMBL" id="CAXIEN010000037">
    <property type="protein sequence ID" value="CAL1269097.1"/>
    <property type="molecule type" value="Genomic_DNA"/>
</dbReference>
<dbReference type="Proteomes" id="UP001497382">
    <property type="component" value="Unassembled WGS sequence"/>
</dbReference>
<proteinExistence type="predicted"/>
<feature type="region of interest" description="Disordered" evidence="12">
    <location>
        <begin position="1133"/>
        <end position="1167"/>
    </location>
</feature>
<dbReference type="InterPro" id="IPR013099">
    <property type="entry name" value="K_chnl_dom"/>
</dbReference>
<evidence type="ECO:0000256" key="5">
    <source>
        <dbReference type="ARBA" id="ARBA00022826"/>
    </source>
</evidence>
<keyword evidence="3" id="KW-0633">Potassium transport</keyword>
<evidence type="ECO:0000256" key="12">
    <source>
        <dbReference type="SAM" id="MobiDB-lite"/>
    </source>
</evidence>
<dbReference type="Pfam" id="PF03493">
    <property type="entry name" value="BK_channel_a"/>
    <property type="match status" value="1"/>
</dbReference>
<evidence type="ECO:0000256" key="8">
    <source>
        <dbReference type="ARBA" id="ARBA00023065"/>
    </source>
</evidence>
<comment type="caution">
    <text evidence="15">The sequence shown here is derived from an EMBL/GenBank/DDBJ whole genome shotgun (WGS) entry which is preliminary data.</text>
</comment>
<organism evidence="15 16">
    <name type="scientific">Larinioides sclopetarius</name>
    <dbReference type="NCBI Taxonomy" id="280406"/>
    <lineage>
        <taxon>Eukaryota</taxon>
        <taxon>Metazoa</taxon>
        <taxon>Ecdysozoa</taxon>
        <taxon>Arthropoda</taxon>
        <taxon>Chelicerata</taxon>
        <taxon>Arachnida</taxon>
        <taxon>Araneae</taxon>
        <taxon>Araneomorphae</taxon>
        <taxon>Entelegynae</taxon>
        <taxon>Araneoidea</taxon>
        <taxon>Araneidae</taxon>
        <taxon>Larinioides</taxon>
    </lineage>
</organism>
<dbReference type="InterPro" id="IPR003148">
    <property type="entry name" value="RCK_N"/>
</dbReference>
<comment type="subcellular location">
    <subcellularLocation>
        <location evidence="1">Membrane</location>
        <topology evidence="1">Multi-pass membrane protein</topology>
    </subcellularLocation>
</comment>
<feature type="transmembrane region" description="Helical" evidence="13">
    <location>
        <begin position="79"/>
        <end position="98"/>
    </location>
</feature>
<dbReference type="SUPFAM" id="SSF81324">
    <property type="entry name" value="Voltage-gated potassium channels"/>
    <property type="match status" value="1"/>
</dbReference>
<keyword evidence="6" id="KW-0630">Potassium</keyword>
<keyword evidence="9 13" id="KW-0472">Membrane</keyword>
<keyword evidence="5" id="KW-0631">Potassium channel</keyword>
<feature type="transmembrane region" description="Helical" evidence="13">
    <location>
        <begin position="250"/>
        <end position="270"/>
    </location>
</feature>
<dbReference type="InterPro" id="IPR047871">
    <property type="entry name" value="K_chnl_Slo-like"/>
</dbReference>
<dbReference type="AlphaFoldDB" id="A0AAV1ZBK1"/>
<evidence type="ECO:0000256" key="7">
    <source>
        <dbReference type="ARBA" id="ARBA00022989"/>
    </source>
</evidence>
<dbReference type="PANTHER" id="PTHR10027:SF10">
    <property type="entry name" value="SLOWPOKE 2, ISOFORM D"/>
    <property type="match status" value="1"/>
</dbReference>
<feature type="transmembrane region" description="Helical" evidence="13">
    <location>
        <begin position="307"/>
        <end position="324"/>
    </location>
</feature>
<dbReference type="PROSITE" id="PS51201">
    <property type="entry name" value="RCK_N"/>
    <property type="match status" value="2"/>
</dbReference>
<evidence type="ECO:0000313" key="15">
    <source>
        <dbReference type="EMBL" id="CAL1269097.1"/>
    </source>
</evidence>
<evidence type="ECO:0000259" key="14">
    <source>
        <dbReference type="PROSITE" id="PS51201"/>
    </source>
</evidence>
<dbReference type="GO" id="GO:0015271">
    <property type="term" value="F:outward rectifier potassium channel activity"/>
    <property type="evidence" value="ECO:0007669"/>
    <property type="project" value="TreeGrafter"/>
</dbReference>
<accession>A0AAV1ZBK1</accession>
<evidence type="ECO:0000256" key="9">
    <source>
        <dbReference type="ARBA" id="ARBA00023136"/>
    </source>
</evidence>
<keyword evidence="2" id="KW-0813">Transport</keyword>
<protein>
    <recommendedName>
        <fullName evidence="14">RCK N-terminal domain-containing protein</fullName>
    </recommendedName>
</protein>
<evidence type="ECO:0000256" key="13">
    <source>
        <dbReference type="SAM" id="Phobius"/>
    </source>
</evidence>
<reference evidence="15 16" key="1">
    <citation type="submission" date="2024-04" db="EMBL/GenBank/DDBJ databases">
        <authorList>
            <person name="Rising A."/>
            <person name="Reimegard J."/>
            <person name="Sonavane S."/>
            <person name="Akerstrom W."/>
            <person name="Nylinder S."/>
            <person name="Hedman E."/>
            <person name="Kallberg Y."/>
        </authorList>
    </citation>
    <scope>NUCLEOTIDE SEQUENCE [LARGE SCALE GENOMIC DNA]</scope>
</reference>
<feature type="compositionally biased region" description="Polar residues" evidence="12">
    <location>
        <begin position="1141"/>
        <end position="1150"/>
    </location>
</feature>
<dbReference type="FunFam" id="1.10.287.70:FF:000137">
    <property type="entry name" value="Slowpoke 2, isoform E"/>
    <property type="match status" value="1"/>
</dbReference>
<evidence type="ECO:0000256" key="11">
    <source>
        <dbReference type="ARBA" id="ARBA00034430"/>
    </source>
</evidence>
<keyword evidence="7 13" id="KW-1133">Transmembrane helix</keyword>
<evidence type="ECO:0000256" key="10">
    <source>
        <dbReference type="ARBA" id="ARBA00023303"/>
    </source>
</evidence>
<evidence type="ECO:0000313" key="16">
    <source>
        <dbReference type="Proteomes" id="UP001497382"/>
    </source>
</evidence>
<evidence type="ECO:0000256" key="6">
    <source>
        <dbReference type="ARBA" id="ARBA00022958"/>
    </source>
</evidence>
<dbReference type="FunFam" id="3.40.50.720:FF:000034">
    <property type="entry name" value="Potassium channel subfamily T member 1"/>
    <property type="match status" value="1"/>
</dbReference>
<comment type="catalytic activity">
    <reaction evidence="11">
        <text>K(+)(in) = K(+)(out)</text>
        <dbReference type="Rhea" id="RHEA:29463"/>
        <dbReference type="ChEBI" id="CHEBI:29103"/>
    </reaction>
</comment>
<keyword evidence="4 13" id="KW-0812">Transmembrane</keyword>
<dbReference type="Gene3D" id="3.40.50.720">
    <property type="entry name" value="NAD(P)-binding Rossmann-like Domain"/>
    <property type="match status" value="2"/>
</dbReference>
<feature type="domain" description="RCK N-terminal" evidence="14">
    <location>
        <begin position="349"/>
        <end position="485"/>
    </location>
</feature>
<keyword evidence="16" id="KW-1185">Reference proteome</keyword>
<dbReference type="Pfam" id="PF07885">
    <property type="entry name" value="Ion_trans_2"/>
    <property type="match status" value="1"/>
</dbReference>
<feature type="domain" description="RCK N-terminal" evidence="14">
    <location>
        <begin position="784"/>
        <end position="928"/>
    </location>
</feature>
<evidence type="ECO:0000256" key="2">
    <source>
        <dbReference type="ARBA" id="ARBA00022448"/>
    </source>
</evidence>
<feature type="compositionally biased region" description="Basic and acidic residues" evidence="12">
    <location>
        <begin position="1155"/>
        <end position="1167"/>
    </location>
</feature>
<gene>
    <name evidence="15" type="ORF">LARSCL_LOCUS4559</name>
</gene>
<sequence length="1167" mass="133020">MDGRVSPQYGSRHSLNKLHLSPRSSLTIFDRTLGVESPWFKGRSEERVRVEFYVNENNVKERLQFYFFKNQSSSLKVRIFTLVIKLLLCLLYVIRVFLDRGPDHAACYGCDPVNVTIFQDITPEQEINYNDMRPRTNYINWNAVVWVDRPLTLWIFQTVLAIVSLSEALLLVYLGYKGNIWHHLFSFNFTLELVNNVPFIATIFWSPLRNLFIPSFLNCWLAKFALEHMFHDLHRAMQRSQSALSHRLMILSATLLCLIFTSVCGFQHFQRAGVEHVNLFASLYFVVVTFSTVGYGDYKPDNWPSQLFMVVMICVALIVLPTQFEQLAYTWMERQKLGFAYSRHRAQNERHVVVCSTTLRSDTVMDFLNEFYAHPLLQDYYVVLLSPCELDATMKMILQIPMWAQRVIYIQGSALKDLDLARARMNAAEACFILAARNYADRSAADEHIILRSWAVRDFAPSVPQYVQIFRPENKVHVAFAEHVVCEDEFKYALLANNCLCPGTSTLVTLLLHTSRGQEGQMSAEEWHRLYGKCSGNEIYHIRLGDSRFFGEYEGKPFTLASFHSHRKYGVCLVGVKTEMGGTWPILLNPGPNYILKASDICFYMNITKEENSAFLPAEHTLKRESLVGLNPDPTPDTSSSQENESVMKAELKGNAVQARRFGSHLQVPLSECIPQTVGIGLKRSGIVPVVNSFAPPGLHITHATPEGTDDAMEAEQEKYLDIPWVTPAENCEILRGFPPVTPYVGVSPTFCYLLKNKKPLCCLQLSQVCDHCTFRTAKNYNWPNRCIILAADYASNGIYNFIVPLRAHFHSPQTLRPIVLLLEKKPHPAFLDAISWFPLVYWMLGSIDDLDDLLRAGINLADSVVVVNKETSNSAEEDYLADCNTIVAVQTMFKLFPSVRIITELSQSCNMRFMQFRARDAYALHLSKMEKREKDRGSHISYMFRLPFAAGNVFSASMLDTLLYQAFVKDYMITFVRLLLGVDQAPGSGFLSSIRITKDDLWIKTYGRLYQKLSSTTYEIPIGVYRTQKSTLAETSSMSLDLMDDEDQIAIRTDVERQEIGNLVRNRMKDLCLPTEDYDDCSEKRNSLSYVMINPGCDMTLEEGDVVYVIRPSPIWSKKVFLTRGSIRIKSPNKLRRQGTNKSTENLPGSTGDEIGKGEEKQGTTV</sequence>
<evidence type="ECO:0000256" key="4">
    <source>
        <dbReference type="ARBA" id="ARBA00022692"/>
    </source>
</evidence>
<evidence type="ECO:0000256" key="1">
    <source>
        <dbReference type="ARBA" id="ARBA00004141"/>
    </source>
</evidence>
<dbReference type="Pfam" id="PF22614">
    <property type="entry name" value="Slo-like_RCK"/>
    <property type="match status" value="2"/>
</dbReference>
<keyword evidence="8" id="KW-0406">Ion transport</keyword>
<dbReference type="InterPro" id="IPR003929">
    <property type="entry name" value="K_chnl_BK_asu"/>
</dbReference>
<dbReference type="GO" id="GO:0005228">
    <property type="term" value="F:intracellular sodium-activated potassium channel activity"/>
    <property type="evidence" value="ECO:0007669"/>
    <property type="project" value="TreeGrafter"/>
</dbReference>
<dbReference type="Gene3D" id="1.10.287.70">
    <property type="match status" value="1"/>
</dbReference>
<dbReference type="PANTHER" id="PTHR10027">
    <property type="entry name" value="CALCIUM-ACTIVATED POTASSIUM CHANNEL ALPHA CHAIN"/>
    <property type="match status" value="1"/>
</dbReference>
<keyword evidence="10" id="KW-0407">Ion channel</keyword>
<name>A0AAV1ZBK1_9ARAC</name>